<evidence type="ECO:0000313" key="9">
    <source>
        <dbReference type="Proteomes" id="UP000544054"/>
    </source>
</evidence>
<keyword evidence="2" id="KW-0963">Cytoplasm</keyword>
<organism evidence="8 9">
    <name type="scientific">Chryseobacterium antibioticum</name>
    <dbReference type="NCBI Taxonomy" id="2728847"/>
    <lineage>
        <taxon>Bacteria</taxon>
        <taxon>Pseudomonadati</taxon>
        <taxon>Bacteroidota</taxon>
        <taxon>Flavobacteriia</taxon>
        <taxon>Flavobacteriales</taxon>
        <taxon>Weeksellaceae</taxon>
        <taxon>Chryseobacterium group</taxon>
        <taxon>Chryseobacterium</taxon>
    </lineage>
</organism>
<feature type="transmembrane region" description="Helical" evidence="7">
    <location>
        <begin position="335"/>
        <end position="357"/>
    </location>
</feature>
<protein>
    <submittedName>
        <fullName evidence="8">Tetratricopeptide repeat protein</fullName>
    </submittedName>
</protein>
<dbReference type="SUPFAM" id="SSF46894">
    <property type="entry name" value="C-terminal effector domain of the bipartite response regulators"/>
    <property type="match status" value="1"/>
</dbReference>
<dbReference type="PANTHER" id="PTHR46630:SF1">
    <property type="entry name" value="TETRATRICOPEPTIDE REPEAT PROTEIN 29"/>
    <property type="match status" value="1"/>
</dbReference>
<keyword evidence="7" id="KW-0812">Transmembrane</keyword>
<dbReference type="PROSITE" id="PS50005">
    <property type="entry name" value="TPR"/>
    <property type="match status" value="2"/>
</dbReference>
<keyword evidence="7" id="KW-0472">Membrane</keyword>
<evidence type="ECO:0000256" key="4">
    <source>
        <dbReference type="ARBA" id="ARBA00022803"/>
    </source>
</evidence>
<dbReference type="InterPro" id="IPR011990">
    <property type="entry name" value="TPR-like_helical_dom_sf"/>
</dbReference>
<keyword evidence="4 6" id="KW-0802">TPR repeat</keyword>
<comment type="similarity">
    <text evidence="5">Belongs to the Rap family.</text>
</comment>
<name>A0A7Y0APX2_9FLAO</name>
<dbReference type="Pfam" id="PF13424">
    <property type="entry name" value="TPR_12"/>
    <property type="match status" value="1"/>
</dbReference>
<dbReference type="GO" id="GO:0006355">
    <property type="term" value="P:regulation of DNA-templated transcription"/>
    <property type="evidence" value="ECO:0007669"/>
    <property type="project" value="InterPro"/>
</dbReference>
<dbReference type="SMART" id="SM00028">
    <property type="entry name" value="TPR"/>
    <property type="match status" value="3"/>
</dbReference>
<accession>A0A7Y0APX2</accession>
<dbReference type="AlphaFoldDB" id="A0A7Y0APX2"/>
<reference evidence="8 9" key="1">
    <citation type="submission" date="2020-04" db="EMBL/GenBank/DDBJ databases">
        <title>Chryseobacterium sp. RP-3-3 sp. nov., isolated from Jeju soil.</title>
        <authorList>
            <person name="Dahal R.H."/>
        </authorList>
    </citation>
    <scope>NUCLEOTIDE SEQUENCE [LARGE SCALE GENOMIC DNA]</scope>
    <source>
        <strain evidence="8 9">RP-3-3</strain>
    </source>
</reference>
<dbReference type="Pfam" id="PF13181">
    <property type="entry name" value="TPR_8"/>
    <property type="match status" value="1"/>
</dbReference>
<comment type="caution">
    <text evidence="8">The sequence shown here is derived from an EMBL/GenBank/DDBJ whole genome shotgun (WGS) entry which is preliminary data.</text>
</comment>
<evidence type="ECO:0000256" key="3">
    <source>
        <dbReference type="ARBA" id="ARBA00022737"/>
    </source>
</evidence>
<dbReference type="InterPro" id="IPR016032">
    <property type="entry name" value="Sig_transdc_resp-reg_C-effctor"/>
</dbReference>
<dbReference type="EMBL" id="JABBGI010000021">
    <property type="protein sequence ID" value="NML71320.1"/>
    <property type="molecule type" value="Genomic_DNA"/>
</dbReference>
<feature type="repeat" description="TPR" evidence="6">
    <location>
        <begin position="113"/>
        <end position="146"/>
    </location>
</feature>
<evidence type="ECO:0000256" key="5">
    <source>
        <dbReference type="ARBA" id="ARBA00038253"/>
    </source>
</evidence>
<keyword evidence="9" id="KW-1185">Reference proteome</keyword>
<proteinExistence type="inferred from homology"/>
<dbReference type="SUPFAM" id="SSF48452">
    <property type="entry name" value="TPR-like"/>
    <property type="match status" value="2"/>
</dbReference>
<dbReference type="RefSeq" id="WP_169235819.1">
    <property type="nucleotide sequence ID" value="NZ_JABBGI010000021.1"/>
</dbReference>
<evidence type="ECO:0000256" key="7">
    <source>
        <dbReference type="SAM" id="Phobius"/>
    </source>
</evidence>
<dbReference type="InterPro" id="IPR051476">
    <property type="entry name" value="Bac_ResReg_Asp_Phosphatase"/>
</dbReference>
<dbReference type="GO" id="GO:0003677">
    <property type="term" value="F:DNA binding"/>
    <property type="evidence" value="ECO:0007669"/>
    <property type="project" value="InterPro"/>
</dbReference>
<evidence type="ECO:0000256" key="2">
    <source>
        <dbReference type="ARBA" id="ARBA00022490"/>
    </source>
</evidence>
<gene>
    <name evidence="8" type="ORF">HHL23_16135</name>
</gene>
<dbReference type="GO" id="GO:0005737">
    <property type="term" value="C:cytoplasm"/>
    <property type="evidence" value="ECO:0007669"/>
    <property type="project" value="UniProtKB-SubCell"/>
</dbReference>
<keyword evidence="7" id="KW-1133">Transmembrane helix</keyword>
<evidence type="ECO:0000256" key="6">
    <source>
        <dbReference type="PROSITE-ProRule" id="PRU00339"/>
    </source>
</evidence>
<keyword evidence="3" id="KW-0677">Repeat</keyword>
<dbReference type="Gene3D" id="1.25.40.10">
    <property type="entry name" value="Tetratricopeptide repeat domain"/>
    <property type="match status" value="2"/>
</dbReference>
<evidence type="ECO:0000256" key="1">
    <source>
        <dbReference type="ARBA" id="ARBA00004496"/>
    </source>
</evidence>
<evidence type="ECO:0000313" key="8">
    <source>
        <dbReference type="EMBL" id="NML71320.1"/>
    </source>
</evidence>
<dbReference type="PANTHER" id="PTHR46630">
    <property type="entry name" value="TETRATRICOPEPTIDE REPEAT PROTEIN 29"/>
    <property type="match status" value="1"/>
</dbReference>
<sequence length="474" mass="55408">MNISNALQFFLVSFCISLFSCGYSQGRNEKKIDSLQAYGSVTLREKGEYQKLILLNQQIIRESEKINHPKGITKGYINIANALFLLGNYKESLRFLKLAEKQDYLQHDYRLLDALYIEYGKIYDQVGFYTKADESFDKAIQYAKKINDKDSLKNNSLGYVYCWKALSTKIKKLPDSALYYLHKAYKAEPVPSTAVNISQKYLELNNIDSAEFYVKEAWKKIIVNPDLKYHKAAALWGFADIYLRKKQFEKALDYYQQSFEIYRQMDRKEDMRTLYQKMSATYDSLKQPEKSKEYLTKYTVLNDSLNTTQKQVLNISVDGFLNEQEQKNKSSQHKLYYIMGSITVIGVILGFLGFQFYKRRKKEEKVEIYDLEQKINVAYDEVVQLAKNNDPAFLGKFSEVYPKFCDKLLKINPGLVSSELKFCALLFLNFSTKEIATYTFVQPGAVRIRKNRIRKKLDIPSDQDINVWMHEPNQ</sequence>
<comment type="subcellular location">
    <subcellularLocation>
        <location evidence="1">Cytoplasm</location>
    </subcellularLocation>
</comment>
<dbReference type="InterPro" id="IPR019734">
    <property type="entry name" value="TPR_rpt"/>
</dbReference>
<feature type="repeat" description="TPR" evidence="6">
    <location>
        <begin position="232"/>
        <end position="265"/>
    </location>
</feature>
<dbReference type="Proteomes" id="UP000544054">
    <property type="component" value="Unassembled WGS sequence"/>
</dbReference>